<dbReference type="AlphaFoldDB" id="A0A3S3QFT7"/>
<keyword evidence="4" id="KW-1185">Reference proteome</keyword>
<feature type="non-terminal residue" evidence="3">
    <location>
        <position position="51"/>
    </location>
</feature>
<evidence type="ECO:0000313" key="3">
    <source>
        <dbReference type="EMBL" id="RWX43288.1"/>
    </source>
</evidence>
<evidence type="ECO:0000313" key="4">
    <source>
        <dbReference type="Proteomes" id="UP000288086"/>
    </source>
</evidence>
<dbReference type="InterPro" id="IPR012340">
    <property type="entry name" value="NA-bd_OB-fold"/>
</dbReference>
<proteinExistence type="predicted"/>
<protein>
    <submittedName>
        <fullName evidence="3">TRAM domain-containing protein</fullName>
        <ecNumber evidence="3">2.1.1.190</ecNumber>
    </submittedName>
</protein>
<gene>
    <name evidence="3" type="ORF">VT98_14503</name>
</gene>
<sequence>MKHTVTIEKIIPGGKGLARTADGQVVMIPFTLPNESVLAREDTKKSGYLEG</sequence>
<keyword evidence="1 3" id="KW-0808">Transferase</keyword>
<dbReference type="InterPro" id="IPR002792">
    <property type="entry name" value="TRAM_dom"/>
</dbReference>
<dbReference type="Proteomes" id="UP000288086">
    <property type="component" value="Unassembled WGS sequence"/>
</dbReference>
<dbReference type="Gene3D" id="2.40.50.140">
    <property type="entry name" value="Nucleic acid-binding proteins"/>
    <property type="match status" value="1"/>
</dbReference>
<dbReference type="Pfam" id="PF01938">
    <property type="entry name" value="TRAM"/>
    <property type="match status" value="1"/>
</dbReference>
<dbReference type="GO" id="GO:0008168">
    <property type="term" value="F:methyltransferase activity"/>
    <property type="evidence" value="ECO:0007669"/>
    <property type="project" value="UniProtKB-KW"/>
</dbReference>
<organism evidence="3 4">
    <name type="scientific">Candidatus Electrothrix communis</name>
    <dbReference type="NCBI Taxonomy" id="1859133"/>
    <lineage>
        <taxon>Bacteria</taxon>
        <taxon>Pseudomonadati</taxon>
        <taxon>Thermodesulfobacteriota</taxon>
        <taxon>Desulfobulbia</taxon>
        <taxon>Desulfobulbales</taxon>
        <taxon>Desulfobulbaceae</taxon>
        <taxon>Candidatus Electrothrix</taxon>
    </lineage>
</organism>
<keyword evidence="3" id="KW-0489">Methyltransferase</keyword>
<evidence type="ECO:0000259" key="2">
    <source>
        <dbReference type="PROSITE" id="PS50926"/>
    </source>
</evidence>
<dbReference type="EC" id="2.1.1.190" evidence="3"/>
<reference evidence="3 4" key="1">
    <citation type="submission" date="2017-01" db="EMBL/GenBank/DDBJ databases">
        <title>The cable genome- insights into the physiology and evolution of filamentous bacteria capable of sulfide oxidation via long distance electron transfer.</title>
        <authorList>
            <person name="Schreiber L."/>
            <person name="Bjerg J.T."/>
            <person name="Boggild A."/>
            <person name="Van De Vossenberg J."/>
            <person name="Meysman F."/>
            <person name="Nielsen L.P."/>
            <person name="Schramm A."/>
            <person name="Kjeldsen K.U."/>
        </authorList>
    </citation>
    <scope>NUCLEOTIDE SEQUENCE [LARGE SCALE GENOMIC DNA]</scope>
    <source>
        <strain evidence="3">A1</strain>
    </source>
</reference>
<dbReference type="PROSITE" id="PS50926">
    <property type="entry name" value="TRAM"/>
    <property type="match status" value="1"/>
</dbReference>
<comment type="caution">
    <text evidence="3">The sequence shown here is derived from an EMBL/GenBank/DDBJ whole genome shotgun (WGS) entry which is preliminary data.</text>
</comment>
<dbReference type="EMBL" id="MTKP01000450">
    <property type="protein sequence ID" value="RWX43288.1"/>
    <property type="molecule type" value="Genomic_DNA"/>
</dbReference>
<dbReference type="SUPFAM" id="SSF50249">
    <property type="entry name" value="Nucleic acid-binding proteins"/>
    <property type="match status" value="1"/>
</dbReference>
<feature type="domain" description="TRAM" evidence="2">
    <location>
        <begin position="1"/>
        <end position="51"/>
    </location>
</feature>
<evidence type="ECO:0000256" key="1">
    <source>
        <dbReference type="ARBA" id="ARBA00022679"/>
    </source>
</evidence>
<dbReference type="GO" id="GO:0032259">
    <property type="term" value="P:methylation"/>
    <property type="evidence" value="ECO:0007669"/>
    <property type="project" value="UniProtKB-KW"/>
</dbReference>
<name>A0A3S3QFT7_9BACT</name>
<accession>A0A3S3QFT7</accession>